<dbReference type="Gene3D" id="1.25.10.10">
    <property type="entry name" value="Leucine-rich Repeat Variant"/>
    <property type="match status" value="2"/>
</dbReference>
<dbReference type="RefSeq" id="WP_072479880.1">
    <property type="nucleotide sequence ID" value="NZ_FPJG01000006.1"/>
</dbReference>
<feature type="region of interest" description="Disordered" evidence="1">
    <location>
        <begin position="80"/>
        <end position="99"/>
    </location>
</feature>
<evidence type="ECO:0000313" key="2">
    <source>
        <dbReference type="EMBL" id="SFW87033.1"/>
    </source>
</evidence>
<evidence type="ECO:0000313" key="3">
    <source>
        <dbReference type="Proteomes" id="UP000182740"/>
    </source>
</evidence>
<organism evidence="2 3">
    <name type="scientific">Amycolatopsis australiensis</name>
    <dbReference type="NCBI Taxonomy" id="546364"/>
    <lineage>
        <taxon>Bacteria</taxon>
        <taxon>Bacillati</taxon>
        <taxon>Actinomycetota</taxon>
        <taxon>Actinomycetes</taxon>
        <taxon>Pseudonocardiales</taxon>
        <taxon>Pseudonocardiaceae</taxon>
        <taxon>Amycolatopsis</taxon>
    </lineage>
</organism>
<dbReference type="InterPro" id="IPR016024">
    <property type="entry name" value="ARM-type_fold"/>
</dbReference>
<feature type="compositionally biased region" description="Low complexity" evidence="1">
    <location>
        <begin position="80"/>
        <end position="89"/>
    </location>
</feature>
<sequence>MRSVRRWPGDASLRMLVADSMCRVQFRARPTPRDIRHVLYDALHIGGPPPAKPIEFDTVLKKALSQRFRVLICDETQGSRRSASSRCGSPPGPASHNGWMFGAPNVERLKLRGDVRKLVKALHYQPDEQVRREAALALGEVGDRQVVAVLVEVMACDVCPAAGAAARSLQAIGVAGVPVEDLVDALVRSRRWHAEGVRSCGCASQSQLIMGVTDMVRPRVEAAHLPLFVGLLNDGDVALREFAAMVLERMGPSAVAPLVARLAQERPGSVVHRVILKAIASLGDPSTVDVLVRGIADIPFGESYRSFEFALSDVAGSGLPGLAEGLAALIPQARYVQQREQLVEAVGRRLGAPALADAAMARAKLADRRAKLDQAVARQHISTLIGLLDGEFAEEARRALSGIASPRMYDELVHMLRGDHWEFAAAELGRRREHQAVFQIIDQLRAGRKGVLPALTQLGVTDVDEFLVSALDSADLRSRAVSRVDPDRGATALRRIAEDNAVAYHVRYLAQSRLGSPPTGDPKETSVKLLMSAAADLGLGRDLGLTPYTLGTAVDPSLPRPGYVDVWSRGRVLYEEEYTFYDYDDGTPSKRWQTPGYHWDVRSKTRRRRYLFYRHCARRRPGGVRWRPGI</sequence>
<dbReference type="InterPro" id="IPR004155">
    <property type="entry name" value="PBS_lyase_HEAT"/>
</dbReference>
<dbReference type="Proteomes" id="UP000182740">
    <property type="component" value="Unassembled WGS sequence"/>
</dbReference>
<dbReference type="Pfam" id="PF13646">
    <property type="entry name" value="HEAT_2"/>
    <property type="match status" value="2"/>
</dbReference>
<dbReference type="STRING" id="546364.SAMN04489730_6575"/>
<evidence type="ECO:0000256" key="1">
    <source>
        <dbReference type="SAM" id="MobiDB-lite"/>
    </source>
</evidence>
<name>A0A1K1SRU6_9PSEU</name>
<keyword evidence="3" id="KW-1185">Reference proteome</keyword>
<dbReference type="SUPFAM" id="SSF48371">
    <property type="entry name" value="ARM repeat"/>
    <property type="match status" value="1"/>
</dbReference>
<proteinExistence type="predicted"/>
<dbReference type="AlphaFoldDB" id="A0A1K1SRU6"/>
<dbReference type="InterPro" id="IPR011989">
    <property type="entry name" value="ARM-like"/>
</dbReference>
<gene>
    <name evidence="2" type="ORF">SAMN04489730_6575</name>
</gene>
<accession>A0A1K1SRU6</accession>
<protein>
    <submittedName>
        <fullName evidence="2">HEAT repeat-containing protein</fullName>
    </submittedName>
</protein>
<dbReference type="EMBL" id="FPJG01000006">
    <property type="protein sequence ID" value="SFW87033.1"/>
    <property type="molecule type" value="Genomic_DNA"/>
</dbReference>
<reference evidence="3" key="1">
    <citation type="submission" date="2016-11" db="EMBL/GenBank/DDBJ databases">
        <authorList>
            <person name="Varghese N."/>
            <person name="Submissions S."/>
        </authorList>
    </citation>
    <scope>NUCLEOTIDE SEQUENCE [LARGE SCALE GENOMIC DNA]</scope>
    <source>
        <strain evidence="3">DSM 44671</strain>
    </source>
</reference>
<dbReference type="SMART" id="SM00567">
    <property type="entry name" value="EZ_HEAT"/>
    <property type="match status" value="4"/>
</dbReference>